<organism evidence="1 2">
    <name type="scientific">Oceanidesulfovibrio marinus</name>
    <dbReference type="NCBI Taxonomy" id="370038"/>
    <lineage>
        <taxon>Bacteria</taxon>
        <taxon>Pseudomonadati</taxon>
        <taxon>Thermodesulfobacteriota</taxon>
        <taxon>Desulfovibrionia</taxon>
        <taxon>Desulfovibrionales</taxon>
        <taxon>Desulfovibrionaceae</taxon>
        <taxon>Oceanidesulfovibrio</taxon>
    </lineage>
</organism>
<reference evidence="1 2" key="1">
    <citation type="submission" date="2018-06" db="EMBL/GenBank/DDBJ databases">
        <title>Complete genome of Desulfovibrio marinus P48SEP.</title>
        <authorList>
            <person name="Crispim J.S."/>
            <person name="Vidigal P.M.P."/>
            <person name="Silva L.C.F."/>
            <person name="Araujo L.C."/>
            <person name="Laguardia C.N."/>
            <person name="Dias R.S."/>
            <person name="Sousa M.P."/>
            <person name="Paula S.O."/>
            <person name="Silva C."/>
        </authorList>
    </citation>
    <scope>NUCLEOTIDE SEQUENCE [LARGE SCALE GENOMIC DNA]</scope>
    <source>
        <strain evidence="1 2">P48SEP</strain>
    </source>
</reference>
<accession>A0A6P1ZIX6</accession>
<protein>
    <submittedName>
        <fullName evidence="1">Uncharacterized protein</fullName>
    </submittedName>
</protein>
<name>A0A6P1ZIX6_9BACT</name>
<evidence type="ECO:0000313" key="1">
    <source>
        <dbReference type="EMBL" id="TVM35641.1"/>
    </source>
</evidence>
<gene>
    <name evidence="1" type="ORF">DQK91_02955</name>
</gene>
<dbReference type="AlphaFoldDB" id="A0A6P1ZIX6"/>
<sequence length="97" mass="10908">MTRNPKDIRINEMGNVERLTPNGGWQESQPAHMKYDAEAYRELQKDLAALSKTRLRRELANLQRFISDDGAARDTVSGLQLALCAVHSELSRISALV</sequence>
<proteinExistence type="predicted"/>
<dbReference type="RefSeq" id="WP_144233971.1">
    <property type="nucleotide sequence ID" value="NZ_QMIF01000002.1"/>
</dbReference>
<dbReference type="Proteomes" id="UP000434052">
    <property type="component" value="Unassembled WGS sequence"/>
</dbReference>
<evidence type="ECO:0000313" key="2">
    <source>
        <dbReference type="Proteomes" id="UP000434052"/>
    </source>
</evidence>
<comment type="caution">
    <text evidence="1">The sequence shown here is derived from an EMBL/GenBank/DDBJ whole genome shotgun (WGS) entry which is preliminary data.</text>
</comment>
<dbReference type="EMBL" id="QMIF01000002">
    <property type="protein sequence ID" value="TVM35641.1"/>
    <property type="molecule type" value="Genomic_DNA"/>
</dbReference>